<feature type="non-terminal residue" evidence="1">
    <location>
        <position position="1"/>
    </location>
</feature>
<dbReference type="AlphaFoldDB" id="A0A815ZNM6"/>
<dbReference type="EMBL" id="CAJNOU010021151">
    <property type="protein sequence ID" value="CAF1587092.1"/>
    <property type="molecule type" value="Genomic_DNA"/>
</dbReference>
<evidence type="ECO:0000313" key="2">
    <source>
        <dbReference type="Proteomes" id="UP000663889"/>
    </source>
</evidence>
<dbReference type="Gene3D" id="1.10.1240.60">
    <property type="match status" value="1"/>
</dbReference>
<reference evidence="1" key="1">
    <citation type="submission" date="2021-02" db="EMBL/GenBank/DDBJ databases">
        <authorList>
            <person name="Nowell W R."/>
        </authorList>
    </citation>
    <scope>NUCLEOTIDE SEQUENCE</scope>
</reference>
<sequence length="24" mass="2999">IYLLKRTLRNRQRHGLEEYEILAL</sequence>
<organism evidence="1 2">
    <name type="scientific">Rotaria sordida</name>
    <dbReference type="NCBI Taxonomy" id="392033"/>
    <lineage>
        <taxon>Eukaryota</taxon>
        <taxon>Metazoa</taxon>
        <taxon>Spiralia</taxon>
        <taxon>Gnathifera</taxon>
        <taxon>Rotifera</taxon>
        <taxon>Eurotatoria</taxon>
        <taxon>Bdelloidea</taxon>
        <taxon>Philodinida</taxon>
        <taxon>Philodinidae</taxon>
        <taxon>Rotaria</taxon>
    </lineage>
</organism>
<dbReference type="InterPro" id="IPR047017">
    <property type="entry name" value="RGS6/7/9/11_DHEX_sf"/>
</dbReference>
<proteinExistence type="predicted"/>
<accession>A0A815ZNM6</accession>
<gene>
    <name evidence="1" type="ORF">SEV965_LOCUS40029</name>
</gene>
<dbReference type="Proteomes" id="UP000663889">
    <property type="component" value="Unassembled WGS sequence"/>
</dbReference>
<evidence type="ECO:0000313" key="1">
    <source>
        <dbReference type="EMBL" id="CAF1587092.1"/>
    </source>
</evidence>
<protein>
    <submittedName>
        <fullName evidence="1">Uncharacterized protein</fullName>
    </submittedName>
</protein>
<comment type="caution">
    <text evidence="1">The sequence shown here is derived from an EMBL/GenBank/DDBJ whole genome shotgun (WGS) entry which is preliminary data.</text>
</comment>
<name>A0A815ZNM6_9BILA</name>